<name>A0ABS4HJN1_9BACI</name>
<evidence type="ECO:0000313" key="4">
    <source>
        <dbReference type="Proteomes" id="UP001519328"/>
    </source>
</evidence>
<dbReference type="Proteomes" id="UP001519328">
    <property type="component" value="Unassembled WGS sequence"/>
</dbReference>
<protein>
    <submittedName>
        <fullName evidence="3">Uncharacterized protein YndB with AHSA1/START domain</fullName>
    </submittedName>
</protein>
<organism evidence="3 4">
    <name type="scientific">Virgibacillus litoralis</name>
    <dbReference type="NCBI Taxonomy" id="578221"/>
    <lineage>
        <taxon>Bacteria</taxon>
        <taxon>Bacillati</taxon>
        <taxon>Bacillota</taxon>
        <taxon>Bacilli</taxon>
        <taxon>Bacillales</taxon>
        <taxon>Bacillaceae</taxon>
        <taxon>Virgibacillus</taxon>
    </lineage>
</organism>
<dbReference type="SUPFAM" id="SSF55961">
    <property type="entry name" value="Bet v1-like"/>
    <property type="match status" value="1"/>
</dbReference>
<comment type="similarity">
    <text evidence="1">Belongs to the AHA1 family.</text>
</comment>
<feature type="domain" description="Activator of Hsp90 ATPase homologue 1/2-like C-terminal" evidence="2">
    <location>
        <begin position="18"/>
        <end position="157"/>
    </location>
</feature>
<evidence type="ECO:0000259" key="2">
    <source>
        <dbReference type="Pfam" id="PF08327"/>
    </source>
</evidence>
<gene>
    <name evidence="3" type="ORF">J2Z82_003791</name>
</gene>
<reference evidence="3 4" key="1">
    <citation type="submission" date="2021-03" db="EMBL/GenBank/DDBJ databases">
        <title>Genomic Encyclopedia of Type Strains, Phase IV (KMG-IV): sequencing the most valuable type-strain genomes for metagenomic binning, comparative biology and taxonomic classification.</title>
        <authorList>
            <person name="Goeker M."/>
        </authorList>
    </citation>
    <scope>NUCLEOTIDE SEQUENCE [LARGE SCALE GENOMIC DNA]</scope>
    <source>
        <strain evidence="3 4">DSM 21085</strain>
    </source>
</reference>
<keyword evidence="4" id="KW-1185">Reference proteome</keyword>
<comment type="caution">
    <text evidence="3">The sequence shown here is derived from an EMBL/GenBank/DDBJ whole genome shotgun (WGS) entry which is preliminary data.</text>
</comment>
<dbReference type="InterPro" id="IPR013538">
    <property type="entry name" value="ASHA1/2-like_C"/>
</dbReference>
<dbReference type="RefSeq" id="WP_209482273.1">
    <property type="nucleotide sequence ID" value="NZ_JAGGKK010000031.1"/>
</dbReference>
<evidence type="ECO:0000256" key="1">
    <source>
        <dbReference type="ARBA" id="ARBA00006817"/>
    </source>
</evidence>
<dbReference type="CDD" id="cd08895">
    <property type="entry name" value="SRPBCC_CalC_Aha1-like_2"/>
    <property type="match status" value="1"/>
</dbReference>
<accession>A0ABS4HJN1</accession>
<dbReference type="Pfam" id="PF08327">
    <property type="entry name" value="AHSA1"/>
    <property type="match status" value="1"/>
</dbReference>
<dbReference type="EMBL" id="JAGGKK010000031">
    <property type="protein sequence ID" value="MBP1950819.1"/>
    <property type="molecule type" value="Genomic_DNA"/>
</dbReference>
<sequence>MTNSSGKKRTDSASKVIKASPQTIYQAFTDPEALVSWLPPEGMKGSIDFFEPREGGAYQMSLTYVSPDRPMRGKTSEDTDVVRGTFLKLVEDKQIVQEIKFESEDPSFAGAMIMTWALETVSEGTKATIICENVPEGIRQEDHEAGLESTLENLAAFAKQDRA</sequence>
<evidence type="ECO:0000313" key="3">
    <source>
        <dbReference type="EMBL" id="MBP1950819.1"/>
    </source>
</evidence>
<dbReference type="InterPro" id="IPR023393">
    <property type="entry name" value="START-like_dom_sf"/>
</dbReference>
<dbReference type="Gene3D" id="3.30.530.20">
    <property type="match status" value="1"/>
</dbReference>
<proteinExistence type="inferred from homology"/>